<evidence type="ECO:0000313" key="2">
    <source>
        <dbReference type="Proteomes" id="UP001138997"/>
    </source>
</evidence>
<dbReference type="RefSeq" id="WP_231440105.1">
    <property type="nucleotide sequence ID" value="NZ_JAJOMB010000003.1"/>
</dbReference>
<dbReference type="AlphaFoldDB" id="A0A9X1SSU1"/>
<comment type="caution">
    <text evidence="1">The sequence shown here is derived from an EMBL/GenBank/DDBJ whole genome shotgun (WGS) entry which is preliminary data.</text>
</comment>
<accession>A0A9X1SSU1</accession>
<protein>
    <submittedName>
        <fullName evidence="1">Uncharacterized protein</fullName>
    </submittedName>
</protein>
<proteinExistence type="predicted"/>
<dbReference type="EMBL" id="JAJOMB010000003">
    <property type="protein sequence ID" value="MCD5310929.1"/>
    <property type="molecule type" value="Genomic_DNA"/>
</dbReference>
<organism evidence="1 2">
    <name type="scientific">Kineosporia babensis</name>
    <dbReference type="NCBI Taxonomy" id="499548"/>
    <lineage>
        <taxon>Bacteria</taxon>
        <taxon>Bacillati</taxon>
        <taxon>Actinomycetota</taxon>
        <taxon>Actinomycetes</taxon>
        <taxon>Kineosporiales</taxon>
        <taxon>Kineosporiaceae</taxon>
        <taxon>Kineosporia</taxon>
    </lineage>
</organism>
<name>A0A9X1SSU1_9ACTN</name>
<reference evidence="1" key="1">
    <citation type="submission" date="2021-11" db="EMBL/GenBank/DDBJ databases">
        <title>Streptomyces corallinus and Kineosporia corallina sp. nov., two new coral-derived marine actinobacteria.</title>
        <authorList>
            <person name="Buangrab K."/>
            <person name="Sutthacheep M."/>
            <person name="Yeemin T."/>
            <person name="Harunari E."/>
            <person name="Igarashi Y."/>
            <person name="Sripreechasak P."/>
            <person name="Kanchanasin P."/>
            <person name="Tanasupawat S."/>
            <person name="Phongsopitanun W."/>
        </authorList>
    </citation>
    <scope>NUCLEOTIDE SEQUENCE</scope>
    <source>
        <strain evidence="1">JCM 31032</strain>
    </source>
</reference>
<gene>
    <name evidence="1" type="ORF">LR394_08480</name>
</gene>
<sequence>MGIRFSLPPEPGYGAVVSAETDDGTVYFRRVSEHGLMPWDEVDGPDDALSSDQGYWSWTDVLFEGPVELIRTGRTEWPIAIDPRGCGCTECITGEYVPLNQATDEQIRLMLAGEIACNLPDDTQVVTRVTVSAGNPVMPVTVVTHTETVGGEK</sequence>
<evidence type="ECO:0000313" key="1">
    <source>
        <dbReference type="EMBL" id="MCD5310929.1"/>
    </source>
</evidence>
<dbReference type="Proteomes" id="UP001138997">
    <property type="component" value="Unassembled WGS sequence"/>
</dbReference>
<keyword evidence="2" id="KW-1185">Reference proteome</keyword>